<dbReference type="Proteomes" id="UP000501379">
    <property type="component" value="Chromosome"/>
</dbReference>
<dbReference type="KEGG" id="pcam:HNE05_03745"/>
<gene>
    <name evidence="2" type="ORF">HNE05_03745</name>
</gene>
<dbReference type="EMBL" id="CP053697">
    <property type="protein sequence ID" value="QKE62507.1"/>
    <property type="molecule type" value="Genomic_DNA"/>
</dbReference>
<proteinExistence type="predicted"/>
<sequence length="95" mass="10723">MNVLRECGAVLLFLAAVASVVHGLSGGPLWPCLGLAALCFGLAYWLWPSRRRGQREEAHSWLDLLEILIELPVNLLFWLLRQLARPFRDGIDLDI</sequence>
<name>A0A6M8FCA7_9GAMM</name>
<keyword evidence="1" id="KW-0472">Membrane</keyword>
<reference evidence="2" key="1">
    <citation type="submission" date="2020-07" db="EMBL/GenBank/DDBJ databases">
        <title>Nitrate ammonifying Pseudomonas campi sp. nov. isolated from German agricultural grassland.</title>
        <authorList>
            <person name="Timsy T."/>
            <person name="Ulrich A."/>
            <person name="Spanner T."/>
            <person name="Foesel B."/>
            <person name="Kolb S."/>
            <person name="Horn M.A."/>
            <person name="Behrendt U."/>
        </authorList>
    </citation>
    <scope>NUCLEOTIDE SEQUENCE</scope>
    <source>
        <strain evidence="2">S1-A32-2</strain>
    </source>
</reference>
<keyword evidence="3" id="KW-1185">Reference proteome</keyword>
<accession>A0A6M8FCA7</accession>
<keyword evidence="1" id="KW-0812">Transmembrane</keyword>
<evidence type="ECO:0000256" key="1">
    <source>
        <dbReference type="SAM" id="Phobius"/>
    </source>
</evidence>
<dbReference type="AlphaFoldDB" id="A0A6M8FCA7"/>
<organism evidence="2 3">
    <name type="scientific">Aquipseudomonas campi</name>
    <dbReference type="NCBI Taxonomy" id="2731681"/>
    <lineage>
        <taxon>Bacteria</taxon>
        <taxon>Pseudomonadati</taxon>
        <taxon>Pseudomonadota</taxon>
        <taxon>Gammaproteobacteria</taxon>
        <taxon>Pseudomonadales</taxon>
        <taxon>Pseudomonadaceae</taxon>
        <taxon>Aquipseudomonas</taxon>
    </lineage>
</organism>
<dbReference type="RefSeq" id="WP_173204366.1">
    <property type="nucleotide sequence ID" value="NZ_CP053697.2"/>
</dbReference>
<feature type="transmembrane region" description="Helical" evidence="1">
    <location>
        <begin position="33"/>
        <end position="49"/>
    </location>
</feature>
<evidence type="ECO:0000313" key="3">
    <source>
        <dbReference type="Proteomes" id="UP000501379"/>
    </source>
</evidence>
<keyword evidence="1" id="KW-1133">Transmembrane helix</keyword>
<evidence type="ECO:0000313" key="2">
    <source>
        <dbReference type="EMBL" id="QKE62507.1"/>
    </source>
</evidence>
<protein>
    <submittedName>
        <fullName evidence="2">Uncharacterized protein</fullName>
    </submittedName>
</protein>